<dbReference type="SUPFAM" id="SSF101790">
    <property type="entry name" value="Aminomethyltransferase beta-barrel domain"/>
    <property type="match status" value="1"/>
</dbReference>
<reference evidence="11" key="1">
    <citation type="submission" date="2012-03" db="EMBL/GenBank/DDBJ databases">
        <title>Complete genome of Caldisphaera lagunensis DSM 15908.</title>
        <authorList>
            <person name="Lucas S."/>
            <person name="Copeland A."/>
            <person name="Lapidus A."/>
            <person name="Glavina del Rio T."/>
            <person name="Dalin E."/>
            <person name="Tice H."/>
            <person name="Bruce D."/>
            <person name="Goodwin L."/>
            <person name="Pitluck S."/>
            <person name="Peters L."/>
            <person name="Mikhailova N."/>
            <person name="Teshima H."/>
            <person name="Kyrpides N."/>
            <person name="Mavromatis K."/>
            <person name="Ivanova N."/>
            <person name="Brettin T."/>
            <person name="Detter J.C."/>
            <person name="Han C."/>
            <person name="Larimer F."/>
            <person name="Land M."/>
            <person name="Hauser L."/>
            <person name="Markowitz V."/>
            <person name="Cheng J.-F."/>
            <person name="Hugenholtz P."/>
            <person name="Woyke T."/>
            <person name="Wu D."/>
            <person name="Spring S."/>
            <person name="Schroeder M."/>
            <person name="Brambilla E."/>
            <person name="Klenk H.-P."/>
            <person name="Eisen J.A."/>
        </authorList>
    </citation>
    <scope>NUCLEOTIDE SEQUENCE [LARGE SCALE GENOMIC DNA]</scope>
    <source>
        <strain evidence="11">DSM 15908 / JCM 11604 / IC-154</strain>
    </source>
</reference>
<dbReference type="EMBL" id="CP003378">
    <property type="protein sequence ID" value="AFZ71257.1"/>
    <property type="molecule type" value="Genomic_DNA"/>
</dbReference>
<dbReference type="GO" id="GO:0008483">
    <property type="term" value="F:transaminase activity"/>
    <property type="evidence" value="ECO:0007669"/>
    <property type="project" value="UniProtKB-KW"/>
</dbReference>
<dbReference type="RefSeq" id="WP_015233154.1">
    <property type="nucleotide sequence ID" value="NC_019791.1"/>
</dbReference>
<dbReference type="EC" id="2.1.2.10" evidence="2"/>
<name>L0ADP6_CALLD</name>
<sequence length="371" mass="41993">MNDIQLKHIHQKLNASFGEFAGWNVPMIYTSTMEEHIAVRKSVGIFDISHMGRLKLTGKNSLDLLEKAFTKKIAKTKEGFMSGPTLALNEYARVIDDEMWYKINDNEWLAVPNAASRERMISHLNKISHENKFDVEIKDLTFDYVLLALQGPESQSIMDKLGASWTSSLKPLEFRLNEKIKDANVFLISRSGWTGEDGFEIWAAPKEAEKLYNQFLNLGVKPIGIAARDTLRIEMGFVLGGNEYGEDPLKYPCALSLRYGMGAIDWEKNGFIGEESLRSCRKEGLRWIRIGIEMKKSSARFIPRHGYKILVDDVEVGYVTSGTYSPIVERGVGMGYIDTRYFIIGEPITISDGKTRSGEAKISEFPLIKKK</sequence>
<dbReference type="Pfam" id="PF08669">
    <property type="entry name" value="GCV_T_C"/>
    <property type="match status" value="1"/>
</dbReference>
<dbReference type="PANTHER" id="PTHR43757">
    <property type="entry name" value="AMINOMETHYLTRANSFERASE"/>
    <property type="match status" value="1"/>
</dbReference>
<dbReference type="FunCoup" id="L0ADP6">
    <property type="interactions" value="129"/>
</dbReference>
<dbReference type="GO" id="GO:0005960">
    <property type="term" value="C:glycine cleavage complex"/>
    <property type="evidence" value="ECO:0007669"/>
    <property type="project" value="InterPro"/>
</dbReference>
<organism evidence="10 11">
    <name type="scientific">Caldisphaera lagunensis (strain DSM 15908 / JCM 11604 / ANMR 0165 / IC-154)</name>
    <dbReference type="NCBI Taxonomy" id="1056495"/>
    <lineage>
        <taxon>Archaea</taxon>
        <taxon>Thermoproteota</taxon>
        <taxon>Thermoprotei</taxon>
        <taxon>Acidilobales</taxon>
        <taxon>Caldisphaeraceae</taxon>
        <taxon>Caldisphaera</taxon>
    </lineage>
</organism>
<comment type="catalytic activity">
    <reaction evidence="6">
        <text>N(6)-[(R)-S(8)-aminomethyldihydrolipoyl]-L-lysyl-[protein] + (6S)-5,6,7,8-tetrahydrofolate = N(6)-[(R)-dihydrolipoyl]-L-lysyl-[protein] + (6R)-5,10-methylene-5,6,7,8-tetrahydrofolate + NH4(+)</text>
        <dbReference type="Rhea" id="RHEA:16945"/>
        <dbReference type="Rhea" id="RHEA-COMP:10475"/>
        <dbReference type="Rhea" id="RHEA-COMP:10492"/>
        <dbReference type="ChEBI" id="CHEBI:15636"/>
        <dbReference type="ChEBI" id="CHEBI:28938"/>
        <dbReference type="ChEBI" id="CHEBI:57453"/>
        <dbReference type="ChEBI" id="CHEBI:83100"/>
        <dbReference type="ChEBI" id="CHEBI:83143"/>
        <dbReference type="EC" id="2.1.2.10"/>
    </reaction>
</comment>
<dbReference type="SUPFAM" id="SSF103025">
    <property type="entry name" value="Folate-binding domain"/>
    <property type="match status" value="1"/>
</dbReference>
<evidence type="ECO:0000313" key="11">
    <source>
        <dbReference type="Proteomes" id="UP000010469"/>
    </source>
</evidence>
<dbReference type="GeneID" id="14212821"/>
<feature type="domain" description="GCVT N-terminal" evidence="8">
    <location>
        <begin position="7"/>
        <end position="247"/>
    </location>
</feature>
<dbReference type="GO" id="GO:0004047">
    <property type="term" value="F:aminomethyltransferase activity"/>
    <property type="evidence" value="ECO:0007669"/>
    <property type="project" value="UniProtKB-EC"/>
</dbReference>
<comment type="similarity">
    <text evidence="1">Belongs to the GcvT family.</text>
</comment>
<dbReference type="Pfam" id="PF01571">
    <property type="entry name" value="GCV_T"/>
    <property type="match status" value="1"/>
</dbReference>
<dbReference type="STRING" id="1056495.Calag_1559"/>
<dbReference type="Proteomes" id="UP000010469">
    <property type="component" value="Chromosome"/>
</dbReference>
<dbReference type="InterPro" id="IPR006223">
    <property type="entry name" value="GcvT"/>
</dbReference>
<keyword evidence="11" id="KW-1185">Reference proteome</keyword>
<evidence type="ECO:0000256" key="3">
    <source>
        <dbReference type="ARBA" id="ARBA00022576"/>
    </source>
</evidence>
<evidence type="ECO:0000256" key="4">
    <source>
        <dbReference type="ARBA" id="ARBA00022679"/>
    </source>
</evidence>
<dbReference type="InterPro" id="IPR029043">
    <property type="entry name" value="GcvT/YgfZ_C"/>
</dbReference>
<keyword evidence="4" id="KW-0808">Transferase</keyword>
<dbReference type="eggNOG" id="arCOG00756">
    <property type="taxonomic scope" value="Archaea"/>
</dbReference>
<feature type="binding site" evidence="7">
    <location>
        <position position="200"/>
    </location>
    <ligand>
        <name>substrate</name>
    </ligand>
</feature>
<proteinExistence type="inferred from homology"/>
<evidence type="ECO:0000313" key="10">
    <source>
        <dbReference type="EMBL" id="AFZ71257.1"/>
    </source>
</evidence>
<evidence type="ECO:0000256" key="6">
    <source>
        <dbReference type="ARBA" id="ARBA00047665"/>
    </source>
</evidence>
<dbReference type="AlphaFoldDB" id="L0ADP6"/>
<dbReference type="PIRSF" id="PIRSF006487">
    <property type="entry name" value="GcvT"/>
    <property type="match status" value="1"/>
</dbReference>
<dbReference type="InterPro" id="IPR028896">
    <property type="entry name" value="GcvT/YgfZ/DmdA"/>
</dbReference>
<evidence type="ECO:0000256" key="1">
    <source>
        <dbReference type="ARBA" id="ARBA00008609"/>
    </source>
</evidence>
<feature type="domain" description="Aminomethyltransferase C-terminal" evidence="9">
    <location>
        <begin position="290"/>
        <end position="368"/>
    </location>
</feature>
<evidence type="ECO:0000259" key="8">
    <source>
        <dbReference type="Pfam" id="PF01571"/>
    </source>
</evidence>
<dbReference type="InParanoid" id="L0ADP6"/>
<dbReference type="NCBIfam" id="TIGR00528">
    <property type="entry name" value="gcvT"/>
    <property type="match status" value="1"/>
</dbReference>
<dbReference type="InterPro" id="IPR013977">
    <property type="entry name" value="GcvT_C"/>
</dbReference>
<protein>
    <recommendedName>
        <fullName evidence="2">aminomethyltransferase</fullName>
        <ecNumber evidence="2">2.1.2.10</ecNumber>
    </recommendedName>
    <alternativeName>
        <fullName evidence="5">Glycine cleavage system T protein</fullName>
    </alternativeName>
</protein>
<evidence type="ECO:0000256" key="7">
    <source>
        <dbReference type="PIRSR" id="PIRSR006487-1"/>
    </source>
</evidence>
<evidence type="ECO:0000259" key="9">
    <source>
        <dbReference type="Pfam" id="PF08669"/>
    </source>
</evidence>
<dbReference type="Gene3D" id="3.30.1360.120">
    <property type="entry name" value="Probable tRNA modification gtpase trme, domain 1"/>
    <property type="match status" value="1"/>
</dbReference>
<dbReference type="GO" id="GO:0006546">
    <property type="term" value="P:glycine catabolic process"/>
    <property type="evidence" value="ECO:0007669"/>
    <property type="project" value="InterPro"/>
</dbReference>
<dbReference type="InterPro" id="IPR006222">
    <property type="entry name" value="GCVT_N"/>
</dbReference>
<accession>L0ADP6</accession>
<evidence type="ECO:0000256" key="2">
    <source>
        <dbReference type="ARBA" id="ARBA00012616"/>
    </source>
</evidence>
<dbReference type="HOGENOM" id="CLU_007884_10_2_2"/>
<keyword evidence="3" id="KW-0032">Aminotransferase</keyword>
<dbReference type="KEGG" id="clg:Calag_1559"/>
<dbReference type="PANTHER" id="PTHR43757:SF2">
    <property type="entry name" value="AMINOMETHYLTRANSFERASE, MITOCHONDRIAL"/>
    <property type="match status" value="1"/>
</dbReference>
<dbReference type="NCBIfam" id="NF001567">
    <property type="entry name" value="PRK00389.1"/>
    <property type="match status" value="1"/>
</dbReference>
<dbReference type="InterPro" id="IPR027266">
    <property type="entry name" value="TrmE/GcvT-like"/>
</dbReference>
<evidence type="ECO:0000256" key="5">
    <source>
        <dbReference type="ARBA" id="ARBA00031395"/>
    </source>
</evidence>
<dbReference type="OrthoDB" id="2001at2157"/>
<gene>
    <name evidence="10" type="ordered locus">Calag_1559</name>
</gene>